<organism evidence="6 7">
    <name type="scientific">Lentinula raphanica</name>
    <dbReference type="NCBI Taxonomy" id="153919"/>
    <lineage>
        <taxon>Eukaryota</taxon>
        <taxon>Fungi</taxon>
        <taxon>Dikarya</taxon>
        <taxon>Basidiomycota</taxon>
        <taxon>Agaricomycotina</taxon>
        <taxon>Agaricomycetes</taxon>
        <taxon>Agaricomycetidae</taxon>
        <taxon>Agaricales</taxon>
        <taxon>Marasmiineae</taxon>
        <taxon>Omphalotaceae</taxon>
        <taxon>Lentinula</taxon>
    </lineage>
</organism>
<dbReference type="GO" id="GO:0050661">
    <property type="term" value="F:NADP binding"/>
    <property type="evidence" value="ECO:0007669"/>
    <property type="project" value="InterPro"/>
</dbReference>
<reference evidence="6" key="1">
    <citation type="submission" date="2022-08" db="EMBL/GenBank/DDBJ databases">
        <authorList>
            <consortium name="DOE Joint Genome Institute"/>
            <person name="Min B."/>
            <person name="Riley R."/>
            <person name="Sierra-Patev S."/>
            <person name="Naranjo-Ortiz M."/>
            <person name="Looney B."/>
            <person name="Konkel Z."/>
            <person name="Slot J.C."/>
            <person name="Sakamoto Y."/>
            <person name="Steenwyk J.L."/>
            <person name="Rokas A."/>
            <person name="Carro J."/>
            <person name="Camarero S."/>
            <person name="Ferreira P."/>
            <person name="Molpeceres G."/>
            <person name="Ruiz-Duenas F.J."/>
            <person name="Serrano A."/>
            <person name="Henrissat B."/>
            <person name="Drula E."/>
            <person name="Hughes K.W."/>
            <person name="Mata J.L."/>
            <person name="Ishikawa N.K."/>
            <person name="Vargas-Isla R."/>
            <person name="Ushijima S."/>
            <person name="Smith C.A."/>
            <person name="Ahrendt S."/>
            <person name="Andreopoulos W."/>
            <person name="He G."/>
            <person name="Labutti K."/>
            <person name="Lipzen A."/>
            <person name="Ng V."/>
            <person name="Sandor L."/>
            <person name="Barry K."/>
            <person name="Martinez A.T."/>
            <person name="Xiao Y."/>
            <person name="Gibbons J.G."/>
            <person name="Terashima K."/>
            <person name="Hibbett D.S."/>
            <person name="Grigoriev I.V."/>
        </authorList>
    </citation>
    <scope>NUCLEOTIDE SEQUENCE</scope>
    <source>
        <strain evidence="6">TFB9207</strain>
    </source>
</reference>
<keyword evidence="5" id="KW-0560">Oxidoreductase</keyword>
<keyword evidence="7" id="KW-1185">Reference proteome</keyword>
<name>A0AA38PJS3_9AGAR</name>
<dbReference type="AlphaFoldDB" id="A0AA38PJS3"/>
<proteinExistence type="inferred from homology"/>
<dbReference type="PANTHER" id="PTHR23023">
    <property type="entry name" value="DIMETHYLANILINE MONOOXYGENASE"/>
    <property type="match status" value="1"/>
</dbReference>
<dbReference type="InterPro" id="IPR020946">
    <property type="entry name" value="Flavin_mOase-like"/>
</dbReference>
<keyword evidence="2" id="KW-0285">Flavoprotein</keyword>
<protein>
    <recommendedName>
        <fullName evidence="8">FAD/NAD(P)-binding domain-containing protein</fullName>
    </recommendedName>
</protein>
<keyword evidence="4" id="KW-0521">NADP</keyword>
<comment type="similarity">
    <text evidence="1">Belongs to the FMO family.</text>
</comment>
<dbReference type="GO" id="GO:0050660">
    <property type="term" value="F:flavin adenine dinucleotide binding"/>
    <property type="evidence" value="ECO:0007669"/>
    <property type="project" value="InterPro"/>
</dbReference>
<comment type="caution">
    <text evidence="6">The sequence shown here is derived from an EMBL/GenBank/DDBJ whole genome shotgun (WGS) entry which is preliminary data.</text>
</comment>
<dbReference type="InterPro" id="IPR036188">
    <property type="entry name" value="FAD/NAD-bd_sf"/>
</dbReference>
<evidence type="ECO:0000313" key="6">
    <source>
        <dbReference type="EMBL" id="KAJ3843910.1"/>
    </source>
</evidence>
<gene>
    <name evidence="6" type="ORF">F5878DRAFT_207297</name>
</gene>
<evidence type="ECO:0000256" key="4">
    <source>
        <dbReference type="ARBA" id="ARBA00022857"/>
    </source>
</evidence>
<evidence type="ECO:0000256" key="3">
    <source>
        <dbReference type="ARBA" id="ARBA00022827"/>
    </source>
</evidence>
<evidence type="ECO:0000256" key="1">
    <source>
        <dbReference type="ARBA" id="ARBA00009183"/>
    </source>
</evidence>
<dbReference type="InterPro" id="IPR050346">
    <property type="entry name" value="FMO-like"/>
</dbReference>
<evidence type="ECO:0008006" key="8">
    <source>
        <dbReference type="Google" id="ProtNLM"/>
    </source>
</evidence>
<dbReference type="InterPro" id="IPR000960">
    <property type="entry name" value="Flavin_mOase"/>
</dbReference>
<evidence type="ECO:0000256" key="5">
    <source>
        <dbReference type="ARBA" id="ARBA00023002"/>
    </source>
</evidence>
<dbReference type="Gene3D" id="3.50.50.60">
    <property type="entry name" value="FAD/NAD(P)-binding domain"/>
    <property type="match status" value="2"/>
</dbReference>
<evidence type="ECO:0000313" key="7">
    <source>
        <dbReference type="Proteomes" id="UP001163846"/>
    </source>
</evidence>
<dbReference type="Proteomes" id="UP001163846">
    <property type="component" value="Unassembled WGS sequence"/>
</dbReference>
<dbReference type="SUPFAM" id="SSF51905">
    <property type="entry name" value="FAD/NAD(P)-binding domain"/>
    <property type="match status" value="2"/>
</dbReference>
<dbReference type="EMBL" id="MU805964">
    <property type="protein sequence ID" value="KAJ3843910.1"/>
    <property type="molecule type" value="Genomic_DNA"/>
</dbReference>
<accession>A0AA38PJS3</accession>
<dbReference type="GO" id="GO:0004499">
    <property type="term" value="F:N,N-dimethylaniline monooxygenase activity"/>
    <property type="evidence" value="ECO:0007669"/>
    <property type="project" value="InterPro"/>
</dbReference>
<evidence type="ECO:0000256" key="2">
    <source>
        <dbReference type="ARBA" id="ARBA00022630"/>
    </source>
</evidence>
<keyword evidence="3" id="KW-0274">FAD</keyword>
<dbReference type="PRINTS" id="PR00370">
    <property type="entry name" value="FMOXYGENASE"/>
</dbReference>
<sequence length="506" mass="56979">MANPQPRRVLVIGGGVCGLVTLRNLVERGSFEKVELVERRDDVGGVWYLDEQQTPSPGPHWPSPAYPNLIGNVLPEFLSFSEAPFPEPSSTPHQPFPTLKETHDYLRKFADRYLEQGVIRLNTEVIKVEELPERKGWTVVTKDWSSQEKDGNVVSSVWDAVVVCTGWYDEPLWPPTEGLDIVKEKGIATHAKWYRGPSQKYAGRRVLVIGNGNSSNDIASHLAPLAQHPIYRSIRRHALRHFVSLPDSRIQDVAPVVRYSLQDNDKVTVELKDGKLIEDIDIVFIGSGYTPNPSFIYVQDPHSSSSSSSLAPLMSQIDTNAPQPRRIPSLHRHILYAYNPSLAFIGSTMCFTPFTIADVSSTWLTLAWMNQITYPSSSSALLQFEKDRIAHIETQRAIEAEETGREPSSLFTYSALGSSEEDYAAGLKREIVGVRPELGGVLPEWSEERRVYRQQMYALKYKSLEWLKLQREENLKEKERNLLKQEGVKAGVVETVPVPANGTVLY</sequence>
<dbReference type="Pfam" id="PF00743">
    <property type="entry name" value="FMO-like"/>
    <property type="match status" value="1"/>
</dbReference>